<evidence type="ECO:0000313" key="7">
    <source>
        <dbReference type="Proteomes" id="UP000233837"/>
    </source>
</evidence>
<comment type="subcellular location">
    <subcellularLocation>
        <location evidence="1">Nucleus</location>
    </subcellularLocation>
</comment>
<name>A0A2I0X9H2_9ASPA</name>
<dbReference type="GO" id="GO:0007064">
    <property type="term" value="P:mitotic sister chromatid cohesion"/>
    <property type="evidence" value="ECO:0007669"/>
    <property type="project" value="InterPro"/>
</dbReference>
<reference evidence="6 7" key="1">
    <citation type="journal article" date="2016" name="Sci. Rep.">
        <title>The Dendrobium catenatum Lindl. genome sequence provides insights into polysaccharide synthase, floral development and adaptive evolution.</title>
        <authorList>
            <person name="Zhang G.Q."/>
            <person name="Xu Q."/>
            <person name="Bian C."/>
            <person name="Tsai W.C."/>
            <person name="Yeh C.M."/>
            <person name="Liu K.W."/>
            <person name="Yoshida K."/>
            <person name="Zhang L.S."/>
            <person name="Chang S.B."/>
            <person name="Chen F."/>
            <person name="Shi Y."/>
            <person name="Su Y.Y."/>
            <person name="Zhang Y.Q."/>
            <person name="Chen L.J."/>
            <person name="Yin Y."/>
            <person name="Lin M."/>
            <person name="Huang H."/>
            <person name="Deng H."/>
            <person name="Wang Z.W."/>
            <person name="Zhu S.L."/>
            <person name="Zhao X."/>
            <person name="Deng C."/>
            <person name="Niu S.C."/>
            <person name="Huang J."/>
            <person name="Wang M."/>
            <person name="Liu G.H."/>
            <person name="Yang H.J."/>
            <person name="Xiao X.J."/>
            <person name="Hsiao Y.Y."/>
            <person name="Wu W.L."/>
            <person name="Chen Y.Y."/>
            <person name="Mitsuda N."/>
            <person name="Ohme-Takagi M."/>
            <person name="Luo Y.B."/>
            <person name="Van de Peer Y."/>
            <person name="Liu Z.J."/>
        </authorList>
    </citation>
    <scope>NUCLEOTIDE SEQUENCE [LARGE SCALE GENOMIC DNA]</scope>
    <source>
        <tissue evidence="6">The whole plant</tissue>
    </source>
</reference>
<evidence type="ECO:0000256" key="5">
    <source>
        <dbReference type="SAM" id="MobiDB-lite"/>
    </source>
</evidence>
<dbReference type="STRING" id="906689.A0A2I0X9H2"/>
<sequence length="186" mass="21156">MKELITKDLLGHSNMDVKVSIASCLSEITRIITPNASYDDDIFRLIIGAFKNLDKMSSRSFLKRVSILETVVKWLFIIIALHCVISQLIYNPGQENWHKLHLGLMMDTKINETFVWLSSRIFSSVATFHLSYSSSTIGTSIRSGSSQKLSQTCQGIGKEQNISHKPPSKRAQKWTEKETLKLPERR</sequence>
<dbReference type="EMBL" id="KZ502047">
    <property type="protein sequence ID" value="PKU84569.1"/>
    <property type="molecule type" value="Genomic_DNA"/>
</dbReference>
<accession>A0A2I0X9H2</accession>
<evidence type="ECO:0000313" key="6">
    <source>
        <dbReference type="EMBL" id="PKU84569.1"/>
    </source>
</evidence>
<dbReference type="PANTHER" id="PTHR12663">
    <property type="entry name" value="ANDROGEN INDUCED INHIBITOR OF PROLIFERATION AS3 / PDS5-RELATED"/>
    <property type="match status" value="1"/>
</dbReference>
<keyword evidence="3" id="KW-0234">DNA repair</keyword>
<dbReference type="AlphaFoldDB" id="A0A2I0X9H2"/>
<keyword evidence="4" id="KW-0539">Nucleus</keyword>
<gene>
    <name evidence="6" type="ORF">MA16_Dca017956</name>
</gene>
<organism evidence="6 7">
    <name type="scientific">Dendrobium catenatum</name>
    <dbReference type="NCBI Taxonomy" id="906689"/>
    <lineage>
        <taxon>Eukaryota</taxon>
        <taxon>Viridiplantae</taxon>
        <taxon>Streptophyta</taxon>
        <taxon>Embryophyta</taxon>
        <taxon>Tracheophyta</taxon>
        <taxon>Spermatophyta</taxon>
        <taxon>Magnoliopsida</taxon>
        <taxon>Liliopsida</taxon>
        <taxon>Asparagales</taxon>
        <taxon>Orchidaceae</taxon>
        <taxon>Epidendroideae</taxon>
        <taxon>Malaxideae</taxon>
        <taxon>Dendrobiinae</taxon>
        <taxon>Dendrobium</taxon>
    </lineage>
</organism>
<dbReference type="GO" id="GO:0006281">
    <property type="term" value="P:DNA repair"/>
    <property type="evidence" value="ECO:0007669"/>
    <property type="project" value="UniProtKB-KW"/>
</dbReference>
<keyword evidence="2" id="KW-0227">DNA damage</keyword>
<dbReference type="Proteomes" id="UP000233837">
    <property type="component" value="Unassembled WGS sequence"/>
</dbReference>
<evidence type="ECO:0000256" key="4">
    <source>
        <dbReference type="ARBA" id="ARBA00023242"/>
    </source>
</evidence>
<evidence type="ECO:0000256" key="3">
    <source>
        <dbReference type="ARBA" id="ARBA00023204"/>
    </source>
</evidence>
<dbReference type="Pfam" id="PF20168">
    <property type="entry name" value="PDS5"/>
    <property type="match status" value="1"/>
</dbReference>
<evidence type="ECO:0000256" key="1">
    <source>
        <dbReference type="ARBA" id="ARBA00004123"/>
    </source>
</evidence>
<keyword evidence="7" id="KW-1185">Reference proteome</keyword>
<dbReference type="GO" id="GO:0000785">
    <property type="term" value="C:chromatin"/>
    <property type="evidence" value="ECO:0007669"/>
    <property type="project" value="TreeGrafter"/>
</dbReference>
<dbReference type="PANTHER" id="PTHR12663:SF3">
    <property type="entry name" value="SISTER CHROMATID COHESION PROTEIN PDS5 HOMOLOG C"/>
    <property type="match status" value="1"/>
</dbReference>
<evidence type="ECO:0000256" key="2">
    <source>
        <dbReference type="ARBA" id="ARBA00022763"/>
    </source>
</evidence>
<feature type="compositionally biased region" description="Basic and acidic residues" evidence="5">
    <location>
        <begin position="173"/>
        <end position="186"/>
    </location>
</feature>
<dbReference type="InterPro" id="IPR039776">
    <property type="entry name" value="Pds5"/>
</dbReference>
<dbReference type="GO" id="GO:0005634">
    <property type="term" value="C:nucleus"/>
    <property type="evidence" value="ECO:0007669"/>
    <property type="project" value="UniProtKB-SubCell"/>
</dbReference>
<proteinExistence type="predicted"/>
<feature type="region of interest" description="Disordered" evidence="5">
    <location>
        <begin position="151"/>
        <end position="186"/>
    </location>
</feature>
<reference evidence="6 7" key="2">
    <citation type="journal article" date="2017" name="Nature">
        <title>The Apostasia genome and the evolution of orchids.</title>
        <authorList>
            <person name="Zhang G.Q."/>
            <person name="Liu K.W."/>
            <person name="Li Z."/>
            <person name="Lohaus R."/>
            <person name="Hsiao Y.Y."/>
            <person name="Niu S.C."/>
            <person name="Wang J.Y."/>
            <person name="Lin Y.C."/>
            <person name="Xu Q."/>
            <person name="Chen L.J."/>
            <person name="Yoshida K."/>
            <person name="Fujiwara S."/>
            <person name="Wang Z.W."/>
            <person name="Zhang Y.Q."/>
            <person name="Mitsuda N."/>
            <person name="Wang M."/>
            <person name="Liu G.H."/>
            <person name="Pecoraro L."/>
            <person name="Huang H.X."/>
            <person name="Xiao X.J."/>
            <person name="Lin M."/>
            <person name="Wu X.Y."/>
            <person name="Wu W.L."/>
            <person name="Chen Y.Y."/>
            <person name="Chang S.B."/>
            <person name="Sakamoto S."/>
            <person name="Ohme-Takagi M."/>
            <person name="Yagi M."/>
            <person name="Zeng S.J."/>
            <person name="Shen C.Y."/>
            <person name="Yeh C.M."/>
            <person name="Luo Y.B."/>
            <person name="Tsai W.C."/>
            <person name="Van de Peer Y."/>
            <person name="Liu Z.J."/>
        </authorList>
    </citation>
    <scope>NUCLEOTIDE SEQUENCE [LARGE SCALE GENOMIC DNA]</scope>
    <source>
        <tissue evidence="6">The whole plant</tissue>
    </source>
</reference>
<protein>
    <submittedName>
        <fullName evidence="6">Uncharacterized protein</fullName>
    </submittedName>
</protein>